<dbReference type="KEGG" id="cre:CHLRE_12g532100v5"/>
<evidence type="ECO:0007829" key="3">
    <source>
        <dbReference type="PDB" id="7VCF"/>
    </source>
</evidence>
<proteinExistence type="evidence at protein level"/>
<feature type="modified residue" description="Phosphothreonine" evidence="3">
    <location>
        <position position="328"/>
    </location>
</feature>
<dbReference type="PaxDb" id="3055-EDP03593"/>
<reference evidence="3" key="2">
    <citation type="journal article" date="2022" name="Cell">
        <title>Structure of a TOC-TIC supercomplex spanning two chloroplast envelope membranes.</title>
        <authorList>
            <person name="Jin Z."/>
            <person name="Wan L."/>
            <person name="Zhang Y."/>
            <person name="Li X."/>
            <person name="Cao Y."/>
            <person name="Liu H."/>
            <person name="Fan S."/>
            <person name="Cao D."/>
            <person name="Wang Z."/>
            <person name="Li X."/>
            <person name="Pan J."/>
            <person name="Dong M.Q."/>
            <person name="Wu J."/>
            <person name="Yan Z."/>
        </authorList>
    </citation>
    <scope>STRUCTURE BY ELECTRON MICROSCOPY (2.50 ANGSTROMS)</scope>
    <scope>PHOSPHORYLATION AT THR-328</scope>
</reference>
<dbReference type="PDB" id="7XZI">
    <property type="method" value="EM"/>
    <property type="resolution" value="2.77 A"/>
    <property type="chains" value="3=1-477"/>
</dbReference>
<dbReference type="PDB" id="7XZJ">
    <property type="method" value="EM"/>
    <property type="resolution" value="2.97 A"/>
    <property type="chains" value="3=1-477"/>
</dbReference>
<dbReference type="Gramene" id="PNW75572">
    <property type="protein sequence ID" value="PNW75572"/>
    <property type="gene ID" value="CHLRE_12g532100v5"/>
</dbReference>
<organism evidence="1 2">
    <name type="scientific">Chlamydomonas reinhardtii</name>
    <name type="common">Chlamydomonas smithii</name>
    <dbReference type="NCBI Taxonomy" id="3055"/>
    <lineage>
        <taxon>Eukaryota</taxon>
        <taxon>Viridiplantae</taxon>
        <taxon>Chlorophyta</taxon>
        <taxon>core chlorophytes</taxon>
        <taxon>Chlorophyceae</taxon>
        <taxon>CS clade</taxon>
        <taxon>Chlamydomonadales</taxon>
        <taxon>Chlamydomonadaceae</taxon>
        <taxon>Chlamydomonas</taxon>
    </lineage>
</organism>
<dbReference type="InParanoid" id="A0A2K3D4W3"/>
<dbReference type="GeneID" id="5718560"/>
<name>A0A2K3D4W3_CHLRE</name>
<dbReference type="RefSeq" id="XP_042918675.1">
    <property type="nucleotide sequence ID" value="XM_043068580.1"/>
</dbReference>
<dbReference type="EMBL" id="CM008973">
    <property type="protein sequence ID" value="PNW75572.1"/>
    <property type="molecule type" value="Genomic_DNA"/>
</dbReference>
<protein>
    <submittedName>
        <fullName evidence="1">Uncharacterized protein</fullName>
    </submittedName>
</protein>
<dbReference type="SMR" id="A0A2K3D4W3"/>
<gene>
    <name evidence="1" type="ORF">CHLRE_12g532100v5</name>
</gene>
<keyword evidence="2" id="KW-1185">Reference proteome</keyword>
<dbReference type="STRING" id="3055.A0A2K3D4W3"/>
<evidence type="ECO:0007829" key="5">
    <source>
        <dbReference type="PDB" id="7XZJ"/>
    </source>
</evidence>
<dbReference type="Proteomes" id="UP000006906">
    <property type="component" value="Chromosome 12"/>
</dbReference>
<evidence type="ECO:0000313" key="1">
    <source>
        <dbReference type="EMBL" id="PNW75572.1"/>
    </source>
</evidence>
<evidence type="ECO:0007829" key="4">
    <source>
        <dbReference type="PDB" id="7XZI"/>
    </source>
</evidence>
<evidence type="ECO:0000313" key="2">
    <source>
        <dbReference type="Proteomes" id="UP000006906"/>
    </source>
</evidence>
<reference evidence="1 2" key="1">
    <citation type="journal article" date="2007" name="Science">
        <title>The Chlamydomonas genome reveals the evolution of key animal and plant functions.</title>
        <authorList>
            <person name="Merchant S.S."/>
            <person name="Prochnik S.E."/>
            <person name="Vallon O."/>
            <person name="Harris E.H."/>
            <person name="Karpowicz S.J."/>
            <person name="Witman G.B."/>
            <person name="Terry A."/>
            <person name="Salamov A."/>
            <person name="Fritz-Laylin L.K."/>
            <person name="Marechal-Drouard L."/>
            <person name="Marshall W.F."/>
            <person name="Qu L.H."/>
            <person name="Nelson D.R."/>
            <person name="Sanderfoot A.A."/>
            <person name="Spalding M.H."/>
            <person name="Kapitonov V.V."/>
            <person name="Ren Q."/>
            <person name="Ferris P."/>
            <person name="Lindquist E."/>
            <person name="Shapiro H."/>
            <person name="Lucas S.M."/>
            <person name="Grimwood J."/>
            <person name="Schmutz J."/>
            <person name="Cardol P."/>
            <person name="Cerutti H."/>
            <person name="Chanfreau G."/>
            <person name="Chen C.L."/>
            <person name="Cognat V."/>
            <person name="Croft M.T."/>
            <person name="Dent R."/>
            <person name="Dutcher S."/>
            <person name="Fernandez E."/>
            <person name="Fukuzawa H."/>
            <person name="Gonzalez-Ballester D."/>
            <person name="Gonzalez-Halphen D."/>
            <person name="Hallmann A."/>
            <person name="Hanikenne M."/>
            <person name="Hippler M."/>
            <person name="Inwood W."/>
            <person name="Jabbari K."/>
            <person name="Kalanon M."/>
            <person name="Kuras R."/>
            <person name="Lefebvre P.A."/>
            <person name="Lemaire S.D."/>
            <person name="Lobanov A.V."/>
            <person name="Lohr M."/>
            <person name="Manuell A."/>
            <person name="Meier I."/>
            <person name="Mets L."/>
            <person name="Mittag M."/>
            <person name="Mittelmeier T."/>
            <person name="Moroney J.V."/>
            <person name="Moseley J."/>
            <person name="Napoli C."/>
            <person name="Nedelcu A.M."/>
            <person name="Niyogi K."/>
            <person name="Novoselov S.V."/>
            <person name="Paulsen I.T."/>
            <person name="Pazour G."/>
            <person name="Purton S."/>
            <person name="Ral J.P."/>
            <person name="Riano-Pachon D.M."/>
            <person name="Riekhof W."/>
            <person name="Rymarquis L."/>
            <person name="Schroda M."/>
            <person name="Stern D."/>
            <person name="Umen J."/>
            <person name="Willows R."/>
            <person name="Wilson N."/>
            <person name="Zimmer S.L."/>
            <person name="Allmer J."/>
            <person name="Balk J."/>
            <person name="Bisova K."/>
            <person name="Chen C.J."/>
            <person name="Elias M."/>
            <person name="Gendler K."/>
            <person name="Hauser C."/>
            <person name="Lamb M.R."/>
            <person name="Ledford H."/>
            <person name="Long J.C."/>
            <person name="Minagawa J."/>
            <person name="Page M.D."/>
            <person name="Pan J."/>
            <person name="Pootakham W."/>
            <person name="Roje S."/>
            <person name="Rose A."/>
            <person name="Stahlberg E."/>
            <person name="Terauchi A.M."/>
            <person name="Yang P."/>
            <person name="Ball S."/>
            <person name="Bowler C."/>
            <person name="Dieckmann C.L."/>
            <person name="Gladyshev V.N."/>
            <person name="Green P."/>
            <person name="Jorgensen R."/>
            <person name="Mayfield S."/>
            <person name="Mueller-Roeber B."/>
            <person name="Rajamani S."/>
            <person name="Sayre R.T."/>
            <person name="Brokstein P."/>
            <person name="Dubchak I."/>
            <person name="Goodstein D."/>
            <person name="Hornick L."/>
            <person name="Huang Y.W."/>
            <person name="Jhaveri J."/>
            <person name="Luo Y."/>
            <person name="Martinez D."/>
            <person name="Ngau W.C."/>
            <person name="Otillar B."/>
            <person name="Poliakov A."/>
            <person name="Porter A."/>
            <person name="Szajkowski L."/>
            <person name="Werner G."/>
            <person name="Zhou K."/>
            <person name="Grigoriev I.V."/>
            <person name="Rokhsar D.S."/>
            <person name="Grossman A.R."/>
        </authorList>
    </citation>
    <scope>NUCLEOTIDE SEQUENCE [LARGE SCALE GENOMIC DNA]</scope>
    <source>
        <strain evidence="2">CC-503</strain>
    </source>
</reference>
<dbReference type="EMDB" id="EMD-33528"/>
<dbReference type="EMDB" id="EMD-31890"/>
<dbReference type="PDB" id="7VCF">
    <property type="method" value="EM"/>
    <property type="resolution" value="2.50 A"/>
    <property type="chains" value="C=1-477"/>
</dbReference>
<dbReference type="OrthoDB" id="541429at2759"/>
<accession>A0A2K3D4W3</accession>
<dbReference type="AlphaFoldDB" id="A0A2K3D4W3"/>
<dbReference type="EMDB" id="EMD-33529"/>
<sequence length="477" mass="51926">MADGPSPIRIVLWNDGGESLAAGVEDEEQQQVLHSFADLVGSAIDAVLELPQFRHVEAVTAEAEEDEPGLSIGFDAGSGDGEVDIDNLKGRLDIAGLLLGSAQLPEELAEVAAVEVTDEEEGTTELQFTDEGLVQQLQAVVKRAKLEKRYNDWVAGVAESLGPALDAAAGGVEVTEMPVDPYDVLQAVVAQLIRVAGVSPPAPSLFSRTGALVGGVLGAPRSAVRQVTKRLGRAQRLWWRLEDVVVDGSKLALRLAVKAARPVLVGFVLHRVLKTLDRSRQLEYRLARMGPEEAREAYYEAVLGKDWKQQLQADWDKALEDVDAGLVTDEINHEKRLMTAAQLRRLEVEEWDKQRMKNFYLASFGGLRWFDQMEQALHNPLFIESRGWTDPVQNWVGQNRTYMDDLPAGQYMAGVGNAAIRIKEAELKRKLTDVERAHVLARGGAVAGGLLPQQPTDPATLAVAVGGAFVPSVAGKR</sequence>
<reference evidence="4 5" key="3">
    <citation type="journal article" date="2023" name="Nature">
        <title>Architecture of chloroplast TOC-TIC translocon supercomplex.</title>
        <authorList>
            <person name="Liu H."/>
            <person name="Li A."/>
            <person name="Rochaix J.D."/>
            <person name="Liu Z."/>
        </authorList>
    </citation>
    <scope>STRUCTURE BY ELECTRON MICROSCOPY (2.77 ANGSTROMS)</scope>
</reference>
<keyword evidence="3 4" id="KW-0002">3D-structure</keyword>